<gene>
    <name evidence="1" type="ORF">GCM10007968_10090</name>
</gene>
<keyword evidence="2" id="KW-1185">Reference proteome</keyword>
<dbReference type="AlphaFoldDB" id="A0A917S001"/>
<evidence type="ECO:0000313" key="1">
    <source>
        <dbReference type="EMBL" id="GGL47906.1"/>
    </source>
</evidence>
<proteinExistence type="predicted"/>
<comment type="caution">
    <text evidence="1">The sequence shown here is derived from an EMBL/GenBank/DDBJ whole genome shotgun (WGS) entry which is preliminary data.</text>
</comment>
<organism evidence="1 2">
    <name type="scientific">Sporolactobacillus putidus</name>
    <dbReference type="NCBI Taxonomy" id="492735"/>
    <lineage>
        <taxon>Bacteria</taxon>
        <taxon>Bacillati</taxon>
        <taxon>Bacillota</taxon>
        <taxon>Bacilli</taxon>
        <taxon>Bacillales</taxon>
        <taxon>Sporolactobacillaceae</taxon>
        <taxon>Sporolactobacillus</taxon>
    </lineage>
</organism>
<protein>
    <recommendedName>
        <fullName evidence="3">MerR HTH family regulatory protein</fullName>
    </recommendedName>
</protein>
<evidence type="ECO:0008006" key="3">
    <source>
        <dbReference type="Google" id="ProtNLM"/>
    </source>
</evidence>
<sequence>MAPENGEIGYFTQSVSEKLDVTRSKLRRLTTALEKHGYEMTRNDREQRIYFDKDIEAIHRLLRKMRAGRKIEDAAEEVCGELSIGATREPTDVGSVNQRSTSTQVSPDVRLHLTADQLRLMVEQVAVTTAEKTANKVIEKYDRSMQRRIELRDKELVSRLREVGDGARGRNKKGLVSRLFGWR</sequence>
<dbReference type="RefSeq" id="WP_188801991.1">
    <property type="nucleotide sequence ID" value="NZ_BMOK01000003.1"/>
</dbReference>
<evidence type="ECO:0000313" key="2">
    <source>
        <dbReference type="Proteomes" id="UP000654670"/>
    </source>
</evidence>
<dbReference type="EMBL" id="BMOK01000003">
    <property type="protein sequence ID" value="GGL47906.1"/>
    <property type="molecule type" value="Genomic_DNA"/>
</dbReference>
<reference evidence="1" key="2">
    <citation type="submission" date="2020-09" db="EMBL/GenBank/DDBJ databases">
        <authorList>
            <person name="Sun Q."/>
            <person name="Ohkuma M."/>
        </authorList>
    </citation>
    <scope>NUCLEOTIDE SEQUENCE</scope>
    <source>
        <strain evidence="1">JCM 15325</strain>
    </source>
</reference>
<reference evidence="1" key="1">
    <citation type="journal article" date="2014" name="Int. J. Syst. Evol. Microbiol.">
        <title>Complete genome sequence of Corynebacterium casei LMG S-19264T (=DSM 44701T), isolated from a smear-ripened cheese.</title>
        <authorList>
            <consortium name="US DOE Joint Genome Institute (JGI-PGF)"/>
            <person name="Walter F."/>
            <person name="Albersmeier A."/>
            <person name="Kalinowski J."/>
            <person name="Ruckert C."/>
        </authorList>
    </citation>
    <scope>NUCLEOTIDE SEQUENCE</scope>
    <source>
        <strain evidence="1">JCM 15325</strain>
    </source>
</reference>
<dbReference type="Proteomes" id="UP000654670">
    <property type="component" value="Unassembled WGS sequence"/>
</dbReference>
<accession>A0A917S001</accession>
<name>A0A917S001_9BACL</name>
<dbReference type="Gene3D" id="1.10.1660.10">
    <property type="match status" value="1"/>
</dbReference>